<keyword evidence="2" id="KW-0808">Transferase</keyword>
<gene>
    <name evidence="4" type="ORF">UFOPK3592_00593</name>
</gene>
<dbReference type="PROSITE" id="PS51682">
    <property type="entry name" value="SAM_OMT_I"/>
    <property type="match status" value="1"/>
</dbReference>
<reference evidence="4" key="1">
    <citation type="submission" date="2020-05" db="EMBL/GenBank/DDBJ databases">
        <authorList>
            <person name="Chiriac C."/>
            <person name="Salcher M."/>
            <person name="Ghai R."/>
            <person name="Kavagutti S V."/>
        </authorList>
    </citation>
    <scope>NUCLEOTIDE SEQUENCE</scope>
</reference>
<name>A0A6J7G5U0_9ZZZZ</name>
<dbReference type="GO" id="GO:0032259">
    <property type="term" value="P:methylation"/>
    <property type="evidence" value="ECO:0007669"/>
    <property type="project" value="UniProtKB-KW"/>
</dbReference>
<dbReference type="CDD" id="cd02440">
    <property type="entry name" value="AdoMet_MTases"/>
    <property type="match status" value="1"/>
</dbReference>
<dbReference type="EMBL" id="CAFBML010000062">
    <property type="protein sequence ID" value="CAB4903722.1"/>
    <property type="molecule type" value="Genomic_DNA"/>
</dbReference>
<sequence length="213" mass="22498">MVDKISSWKFTEDFVSESPAIIEARARAEELGIECITPSAGSHLAVLASALGAKAIVEAGTGAGVSALWMLSASEDSVIATIDSQPEFQVAAKLAFKDAKIAPGRTRVISGMATEVMSNMADAAYDLALLDADRSDLEAQLSQASRLLRPGGVVVIAHALWRDRVPDPAMRDDATVIYRDVLRFFSSQADFVSALSPVGDGLLIASKRVTSSS</sequence>
<protein>
    <submittedName>
        <fullName evidence="4">Unannotated protein</fullName>
    </submittedName>
</protein>
<keyword evidence="1" id="KW-0489">Methyltransferase</keyword>
<dbReference type="InterPro" id="IPR029063">
    <property type="entry name" value="SAM-dependent_MTases_sf"/>
</dbReference>
<dbReference type="PANTHER" id="PTHR10509:SF85">
    <property type="entry name" value="O-METHYLTRANSFERASE RV1220C-RELATED"/>
    <property type="match status" value="1"/>
</dbReference>
<dbReference type="Gene3D" id="3.40.50.150">
    <property type="entry name" value="Vaccinia Virus protein VP39"/>
    <property type="match status" value="1"/>
</dbReference>
<dbReference type="Pfam" id="PF01596">
    <property type="entry name" value="Methyltransf_3"/>
    <property type="match status" value="1"/>
</dbReference>
<evidence type="ECO:0000256" key="2">
    <source>
        <dbReference type="ARBA" id="ARBA00022679"/>
    </source>
</evidence>
<evidence type="ECO:0000313" key="4">
    <source>
        <dbReference type="EMBL" id="CAB4903722.1"/>
    </source>
</evidence>
<dbReference type="SUPFAM" id="SSF53335">
    <property type="entry name" value="S-adenosyl-L-methionine-dependent methyltransferases"/>
    <property type="match status" value="1"/>
</dbReference>
<dbReference type="GO" id="GO:0008757">
    <property type="term" value="F:S-adenosylmethionine-dependent methyltransferase activity"/>
    <property type="evidence" value="ECO:0007669"/>
    <property type="project" value="TreeGrafter"/>
</dbReference>
<dbReference type="AlphaFoldDB" id="A0A6J7G5U0"/>
<proteinExistence type="predicted"/>
<organism evidence="4">
    <name type="scientific">freshwater metagenome</name>
    <dbReference type="NCBI Taxonomy" id="449393"/>
    <lineage>
        <taxon>unclassified sequences</taxon>
        <taxon>metagenomes</taxon>
        <taxon>ecological metagenomes</taxon>
    </lineage>
</organism>
<evidence type="ECO:0000256" key="3">
    <source>
        <dbReference type="ARBA" id="ARBA00022691"/>
    </source>
</evidence>
<dbReference type="InterPro" id="IPR050362">
    <property type="entry name" value="Cation-dep_OMT"/>
</dbReference>
<keyword evidence="3" id="KW-0949">S-adenosyl-L-methionine</keyword>
<accession>A0A6J7G5U0</accession>
<dbReference type="InterPro" id="IPR002935">
    <property type="entry name" value="SAM_O-MeTrfase"/>
</dbReference>
<dbReference type="PANTHER" id="PTHR10509">
    <property type="entry name" value="O-METHYLTRANSFERASE-RELATED"/>
    <property type="match status" value="1"/>
</dbReference>
<dbReference type="GO" id="GO:0008171">
    <property type="term" value="F:O-methyltransferase activity"/>
    <property type="evidence" value="ECO:0007669"/>
    <property type="project" value="InterPro"/>
</dbReference>
<evidence type="ECO:0000256" key="1">
    <source>
        <dbReference type="ARBA" id="ARBA00022603"/>
    </source>
</evidence>